<dbReference type="Proteomes" id="UP000008694">
    <property type="component" value="Unassembled WGS sequence"/>
</dbReference>
<dbReference type="Gramene" id="Al_scaffold_0003_2808">
    <property type="protein sequence ID" value="Al_scaffold_0003_2808"/>
    <property type="gene ID" value="Al_scaffold_0003_2808"/>
</dbReference>
<evidence type="ECO:0000256" key="1">
    <source>
        <dbReference type="SAM" id="MobiDB-lite"/>
    </source>
</evidence>
<reference evidence="3" key="1">
    <citation type="journal article" date="2011" name="Nat. Genet.">
        <title>The Arabidopsis lyrata genome sequence and the basis of rapid genome size change.</title>
        <authorList>
            <person name="Hu T.T."/>
            <person name="Pattyn P."/>
            <person name="Bakker E.G."/>
            <person name="Cao J."/>
            <person name="Cheng J.-F."/>
            <person name="Clark R.M."/>
            <person name="Fahlgren N."/>
            <person name="Fawcett J.A."/>
            <person name="Grimwood J."/>
            <person name="Gundlach H."/>
            <person name="Haberer G."/>
            <person name="Hollister J.D."/>
            <person name="Ossowski S."/>
            <person name="Ottilar R.P."/>
            <person name="Salamov A.A."/>
            <person name="Schneeberger K."/>
            <person name="Spannagl M."/>
            <person name="Wang X."/>
            <person name="Yang L."/>
            <person name="Nasrallah M.E."/>
            <person name="Bergelson J."/>
            <person name="Carrington J.C."/>
            <person name="Gaut B.S."/>
            <person name="Schmutz J."/>
            <person name="Mayer K.F.X."/>
            <person name="Van de Peer Y."/>
            <person name="Grigoriev I.V."/>
            <person name="Nordborg M."/>
            <person name="Weigel D."/>
            <person name="Guo Y.-L."/>
        </authorList>
    </citation>
    <scope>NUCLEOTIDE SEQUENCE [LARGE SCALE GENOMIC DNA]</scope>
    <source>
        <strain evidence="3">cv. MN47</strain>
    </source>
</reference>
<protein>
    <submittedName>
        <fullName evidence="2">Predicted protein</fullName>
    </submittedName>
</protein>
<feature type="region of interest" description="Disordered" evidence="1">
    <location>
        <begin position="1"/>
        <end position="23"/>
    </location>
</feature>
<dbReference type="HOGENOM" id="CLU_2874432_0_0_1"/>
<sequence length="70" mass="7958">MTAETRGGRVIKPELMPPGPPLKPFVYQRPPGIMSQIERQEKRLLAIWRARNTESERNGETKEEAGPGSW</sequence>
<accession>D7L6D0</accession>
<dbReference type="AlphaFoldDB" id="D7L6D0"/>
<feature type="compositionally biased region" description="Basic and acidic residues" evidence="1">
    <location>
        <begin position="51"/>
        <end position="70"/>
    </location>
</feature>
<gene>
    <name evidence="2" type="ORF">ARALYDRAFT_673611</name>
</gene>
<name>D7L6D0_ARALL</name>
<dbReference type="EMBL" id="GL348715">
    <property type="protein sequence ID" value="EFH61959.1"/>
    <property type="molecule type" value="Genomic_DNA"/>
</dbReference>
<evidence type="ECO:0000313" key="2">
    <source>
        <dbReference type="EMBL" id="EFH61959.1"/>
    </source>
</evidence>
<keyword evidence="3" id="KW-1185">Reference proteome</keyword>
<feature type="region of interest" description="Disordered" evidence="1">
    <location>
        <begin position="50"/>
        <end position="70"/>
    </location>
</feature>
<organism evidence="3">
    <name type="scientific">Arabidopsis lyrata subsp. lyrata</name>
    <name type="common">Lyre-leaved rock-cress</name>
    <dbReference type="NCBI Taxonomy" id="81972"/>
    <lineage>
        <taxon>Eukaryota</taxon>
        <taxon>Viridiplantae</taxon>
        <taxon>Streptophyta</taxon>
        <taxon>Embryophyta</taxon>
        <taxon>Tracheophyta</taxon>
        <taxon>Spermatophyta</taxon>
        <taxon>Magnoliopsida</taxon>
        <taxon>eudicotyledons</taxon>
        <taxon>Gunneridae</taxon>
        <taxon>Pentapetalae</taxon>
        <taxon>rosids</taxon>
        <taxon>malvids</taxon>
        <taxon>Brassicales</taxon>
        <taxon>Brassicaceae</taxon>
        <taxon>Camelineae</taxon>
        <taxon>Arabidopsis</taxon>
    </lineage>
</organism>
<evidence type="ECO:0000313" key="3">
    <source>
        <dbReference type="Proteomes" id="UP000008694"/>
    </source>
</evidence>
<proteinExistence type="predicted"/>